<keyword evidence="1" id="KW-0812">Transmembrane</keyword>
<dbReference type="RefSeq" id="WP_148354086.1">
    <property type="nucleotide sequence ID" value="NZ_JBHSBF010000005.1"/>
</dbReference>
<name>A0A5D0TYR4_9ACTN</name>
<keyword evidence="1" id="KW-1133">Transmembrane helix</keyword>
<evidence type="ECO:0000313" key="3">
    <source>
        <dbReference type="Proteomes" id="UP000322634"/>
    </source>
</evidence>
<sequence length="89" mass="10055">MNALICAPVLADADEGSPVTGGLLFLLIVVALLLWWRFDVRARPWLPCRTCHGRARHSSVFRADAWGECPTCDGTGRRPRSITRRNHQW</sequence>
<keyword evidence="3" id="KW-1185">Reference proteome</keyword>
<gene>
    <name evidence="2" type="ORF">FXF65_33645</name>
</gene>
<evidence type="ECO:0000313" key="2">
    <source>
        <dbReference type="EMBL" id="TYC10039.1"/>
    </source>
</evidence>
<dbReference type="EMBL" id="VSFF01000013">
    <property type="protein sequence ID" value="TYC10039.1"/>
    <property type="molecule type" value="Genomic_DNA"/>
</dbReference>
<proteinExistence type="predicted"/>
<dbReference type="AlphaFoldDB" id="A0A5D0TYR4"/>
<dbReference type="Proteomes" id="UP000322634">
    <property type="component" value="Unassembled WGS sequence"/>
</dbReference>
<dbReference type="SUPFAM" id="SSF57938">
    <property type="entry name" value="DnaJ/Hsp40 cysteine-rich domain"/>
    <property type="match status" value="1"/>
</dbReference>
<feature type="transmembrane region" description="Helical" evidence="1">
    <location>
        <begin position="19"/>
        <end position="36"/>
    </location>
</feature>
<comment type="caution">
    <text evidence="2">The sequence shown here is derived from an EMBL/GenBank/DDBJ whole genome shotgun (WGS) entry which is preliminary data.</text>
</comment>
<dbReference type="OrthoDB" id="3483744at2"/>
<evidence type="ECO:0000256" key="1">
    <source>
        <dbReference type="SAM" id="Phobius"/>
    </source>
</evidence>
<organism evidence="2 3">
    <name type="scientific">Actinomadura syzygii</name>
    <dbReference type="NCBI Taxonomy" id="1427538"/>
    <lineage>
        <taxon>Bacteria</taxon>
        <taxon>Bacillati</taxon>
        <taxon>Actinomycetota</taxon>
        <taxon>Actinomycetes</taxon>
        <taxon>Streptosporangiales</taxon>
        <taxon>Thermomonosporaceae</taxon>
        <taxon>Actinomadura</taxon>
    </lineage>
</organism>
<reference evidence="2 3" key="1">
    <citation type="submission" date="2019-08" db="EMBL/GenBank/DDBJ databases">
        <title>Actinomadura sp. nov. CYP1-5 isolated from mountain soil.</title>
        <authorList>
            <person name="Songsumanus A."/>
            <person name="Kuncharoen N."/>
            <person name="Kudo T."/>
            <person name="Yuki M."/>
            <person name="Igarashi Y."/>
            <person name="Tanasupawat S."/>
        </authorList>
    </citation>
    <scope>NUCLEOTIDE SEQUENCE [LARGE SCALE GENOMIC DNA]</scope>
    <source>
        <strain evidence="2 3">GKU157</strain>
    </source>
</reference>
<keyword evidence="1" id="KW-0472">Membrane</keyword>
<protein>
    <submittedName>
        <fullName evidence="2">Uncharacterized protein</fullName>
    </submittedName>
</protein>
<accession>A0A5D0TYR4</accession>
<dbReference type="InterPro" id="IPR036410">
    <property type="entry name" value="HSP_DnaJ_Cys-rich_dom_sf"/>
</dbReference>